<name>A0A832WJH0_PYRHR</name>
<gene>
    <name evidence="2" type="ORF">HA331_00975</name>
</gene>
<keyword evidence="1" id="KW-0472">Membrane</keyword>
<dbReference type="OMA" id="KDRYLYG"/>
<dbReference type="InterPro" id="IPR008969">
    <property type="entry name" value="CarboxyPept-like_regulatory"/>
</dbReference>
<keyword evidence="1" id="KW-1133">Transmembrane helix</keyword>
<comment type="caution">
    <text evidence="2">The sequence shown here is derived from an EMBL/GenBank/DDBJ whole genome shotgun (WGS) entry which is preliminary data.</text>
</comment>
<feature type="transmembrane region" description="Helical" evidence="1">
    <location>
        <begin position="420"/>
        <end position="439"/>
    </location>
</feature>
<reference evidence="2" key="1">
    <citation type="journal article" date="2020" name="bioRxiv">
        <title>A rank-normalized archaeal taxonomy based on genome phylogeny resolves widespread incomplete and uneven classifications.</title>
        <authorList>
            <person name="Rinke C."/>
            <person name="Chuvochina M."/>
            <person name="Mussig A.J."/>
            <person name="Chaumeil P.-A."/>
            <person name="Waite D.W."/>
            <person name="Whitman W.B."/>
            <person name="Parks D.H."/>
            <person name="Hugenholtz P."/>
        </authorList>
    </citation>
    <scope>NUCLEOTIDE SEQUENCE</scope>
    <source>
        <strain evidence="2">UBA8834</strain>
    </source>
</reference>
<evidence type="ECO:0000256" key="1">
    <source>
        <dbReference type="SAM" id="Phobius"/>
    </source>
</evidence>
<sequence length="513" mass="57510">MRRYLFLALLLALLLTPPVSSQPVLVLKVSPKSVEGFPGQTLVVNVTIKNVGNETARNVTIYSIDTIKGILFTQEFLNFLEPNSSHEFPMKIFLVKPEAGLYNVHIVAKFGNQIAEDTVKVKVKSVVNFTLSIEGKGKYLYGENATFILSIDSTSNLLLYGEAYVKLFKNGKLMLETSYKPMIDSWGVWRREINLGKLPLGNYTLRFEAEFYGRKENVTYSFTVYRRNLTMDAYFRGGKIFVNVREEDFPVEGIKVWINGREFTTNSLGFVTLDVTEPGTYIIKADLDGIISEKIVEVERPIILASQINNTLRVKVLDSKGNPIKGITVVVQGSRDTLYSVTDENGIAEFNVEKIGVGAAEIKIESENYLPASTQVNVIASKPKKELITKTITETLTTTTTSTYVPLAPGKERSASDINFVLLVIGFLAVFGASSYLAFFRPIIVEESIDKYYFVKIKAPRLRGVKEFKYEKLANVKDAWASRGNVEIEDNKIIWRIDELGPGEEAILQFTLS</sequence>
<dbReference type="EMBL" id="DUJN01000002">
    <property type="protein sequence ID" value="HII60334.1"/>
    <property type="molecule type" value="Genomic_DNA"/>
</dbReference>
<protein>
    <recommendedName>
        <fullName evidence="4">CARDB domain-containing protein</fullName>
    </recommendedName>
</protein>
<evidence type="ECO:0000313" key="3">
    <source>
        <dbReference type="Proteomes" id="UP000617544"/>
    </source>
</evidence>
<dbReference type="Gene3D" id="2.60.40.10">
    <property type="entry name" value="Immunoglobulins"/>
    <property type="match status" value="2"/>
</dbReference>
<evidence type="ECO:0000313" key="2">
    <source>
        <dbReference type="EMBL" id="HII60334.1"/>
    </source>
</evidence>
<dbReference type="SUPFAM" id="SSF49464">
    <property type="entry name" value="Carboxypeptidase regulatory domain-like"/>
    <property type="match status" value="1"/>
</dbReference>
<dbReference type="GeneID" id="1443656"/>
<dbReference type="InterPro" id="IPR013783">
    <property type="entry name" value="Ig-like_fold"/>
</dbReference>
<dbReference type="RefSeq" id="WP_010885419.1">
    <property type="nucleotide sequence ID" value="NZ_DUJN01000002.1"/>
</dbReference>
<evidence type="ECO:0008006" key="4">
    <source>
        <dbReference type="Google" id="ProtNLM"/>
    </source>
</evidence>
<organism evidence="2 3">
    <name type="scientific">Pyrococcus horikoshii</name>
    <dbReference type="NCBI Taxonomy" id="53953"/>
    <lineage>
        <taxon>Archaea</taxon>
        <taxon>Methanobacteriati</taxon>
        <taxon>Methanobacteriota</taxon>
        <taxon>Thermococci</taxon>
        <taxon>Thermococcales</taxon>
        <taxon>Thermococcaceae</taxon>
        <taxon>Pyrococcus</taxon>
    </lineage>
</organism>
<dbReference type="AlphaFoldDB" id="A0A832WJH0"/>
<proteinExistence type="predicted"/>
<keyword evidence="1" id="KW-0812">Transmembrane</keyword>
<dbReference type="Proteomes" id="UP000617544">
    <property type="component" value="Unassembled WGS sequence"/>
</dbReference>
<accession>A0A832WJH0</accession>